<dbReference type="GO" id="GO:0005179">
    <property type="term" value="F:hormone activity"/>
    <property type="evidence" value="ECO:0007669"/>
    <property type="project" value="InterPro"/>
</dbReference>
<sequence>MGAQLFIVGARPVVQSVITCGPPIRMKHASSVTFLTLITIGLTLGQIHFTPDWGNNGKRSLDGQFVDDGSYSNTYSTTSCLEQTDLKFLLEIAKLLTREAKRLSSCLKECPTL</sequence>
<comment type="subcellular location">
    <subcellularLocation>
        <location evidence="1">Secreted</location>
    </subcellularLocation>
</comment>
<evidence type="ECO:0000256" key="1">
    <source>
        <dbReference type="ARBA" id="ARBA00004613"/>
    </source>
</evidence>
<gene>
    <name evidence="4" type="ORF">GSLYS_00005853001</name>
</gene>
<reference evidence="4 5" key="1">
    <citation type="submission" date="2024-04" db="EMBL/GenBank/DDBJ databases">
        <authorList>
            <consortium name="Genoscope - CEA"/>
            <person name="William W."/>
        </authorList>
    </citation>
    <scope>NUCLEOTIDE SEQUENCE [LARGE SCALE GENOMIC DNA]</scope>
</reference>
<organism evidence="4 5">
    <name type="scientific">Lymnaea stagnalis</name>
    <name type="common">Great pond snail</name>
    <name type="synonym">Helix stagnalis</name>
    <dbReference type="NCBI Taxonomy" id="6523"/>
    <lineage>
        <taxon>Eukaryota</taxon>
        <taxon>Metazoa</taxon>
        <taxon>Spiralia</taxon>
        <taxon>Lophotrochozoa</taxon>
        <taxon>Mollusca</taxon>
        <taxon>Gastropoda</taxon>
        <taxon>Heterobranchia</taxon>
        <taxon>Euthyneura</taxon>
        <taxon>Panpulmonata</taxon>
        <taxon>Hygrophila</taxon>
        <taxon>Lymnaeoidea</taxon>
        <taxon>Lymnaeidae</taxon>
        <taxon>Lymnaea</taxon>
    </lineage>
</organism>
<dbReference type="InterPro" id="IPR010475">
    <property type="entry name" value="AKH/RPCH_hormone"/>
</dbReference>
<name>A0AAV2HEP7_LYMST</name>
<accession>A0AAV2HEP7</accession>
<dbReference type="Pfam" id="PF06377">
    <property type="entry name" value="Adipokin_hormo"/>
    <property type="match status" value="1"/>
</dbReference>
<evidence type="ECO:0000256" key="3">
    <source>
        <dbReference type="ARBA" id="ARBA00022729"/>
    </source>
</evidence>
<evidence type="ECO:0000256" key="2">
    <source>
        <dbReference type="ARBA" id="ARBA00022525"/>
    </source>
</evidence>
<proteinExistence type="predicted"/>
<dbReference type="EMBL" id="CAXITT010000096">
    <property type="protein sequence ID" value="CAL1531758.1"/>
    <property type="molecule type" value="Genomic_DNA"/>
</dbReference>
<dbReference type="Proteomes" id="UP001497497">
    <property type="component" value="Unassembled WGS sequence"/>
</dbReference>
<keyword evidence="3" id="KW-0732">Signal</keyword>
<keyword evidence="5" id="KW-1185">Reference proteome</keyword>
<dbReference type="GO" id="GO:0005576">
    <property type="term" value="C:extracellular region"/>
    <property type="evidence" value="ECO:0007669"/>
    <property type="project" value="UniProtKB-SubCell"/>
</dbReference>
<evidence type="ECO:0000313" key="5">
    <source>
        <dbReference type="Proteomes" id="UP001497497"/>
    </source>
</evidence>
<keyword evidence="2" id="KW-0964">Secreted</keyword>
<dbReference type="AlphaFoldDB" id="A0AAV2HEP7"/>
<evidence type="ECO:0000313" key="4">
    <source>
        <dbReference type="EMBL" id="CAL1531758.1"/>
    </source>
</evidence>
<comment type="caution">
    <text evidence="4">The sequence shown here is derived from an EMBL/GenBank/DDBJ whole genome shotgun (WGS) entry which is preliminary data.</text>
</comment>
<protein>
    <submittedName>
        <fullName evidence="4">Uncharacterized protein</fullName>
    </submittedName>
</protein>